<reference evidence="2 3" key="1">
    <citation type="submission" date="2017-06" db="EMBL/GenBank/DDBJ databases">
        <title>Genome of Fusarium nygamai isolate CS10214.</title>
        <authorList>
            <person name="Gardiner D.M."/>
            <person name="Obanor F."/>
            <person name="Kazan K."/>
        </authorList>
    </citation>
    <scope>NUCLEOTIDE SEQUENCE [LARGE SCALE GENOMIC DNA]</scope>
    <source>
        <strain evidence="2 3">CS10214</strain>
    </source>
</reference>
<name>A0A2K0UCA6_GIBNY</name>
<dbReference type="EMBL" id="MTQA01000594">
    <property type="protein sequence ID" value="PNP55396.1"/>
    <property type="molecule type" value="Genomic_DNA"/>
</dbReference>
<evidence type="ECO:0000256" key="1">
    <source>
        <dbReference type="SAM" id="MobiDB-lite"/>
    </source>
</evidence>
<dbReference type="Proteomes" id="UP000236664">
    <property type="component" value="Unassembled WGS sequence"/>
</dbReference>
<feature type="region of interest" description="Disordered" evidence="1">
    <location>
        <begin position="137"/>
        <end position="160"/>
    </location>
</feature>
<comment type="caution">
    <text evidence="2">The sequence shown here is derived from an EMBL/GenBank/DDBJ whole genome shotgun (WGS) entry which is preliminary data.</text>
</comment>
<accession>A0A2K0UCA6</accession>
<evidence type="ECO:0000313" key="3">
    <source>
        <dbReference type="Proteomes" id="UP000236664"/>
    </source>
</evidence>
<gene>
    <name evidence="2" type="ORF">FNYG_15511</name>
</gene>
<sequence>MVNVGAVVFGIISLAEFVRRTFGPNTFLSRLRPKEYKTVPEPILNATLRGIHDFIQYAAVQVQKVIFIQDLSKAFARRTIAQDATARGKELTSAAPEKGNTLAGNSEAKATELTPKARETAGGVQQRVKNLAHNGKQTANELSTQANDRATGVSRATTENDESLKDMGIDAISKAPSINLSSRYGLARPDPIPGLLPVFT</sequence>
<feature type="compositionally biased region" description="Polar residues" evidence="1">
    <location>
        <begin position="137"/>
        <end position="148"/>
    </location>
</feature>
<dbReference type="AlphaFoldDB" id="A0A2K0UCA6"/>
<protein>
    <submittedName>
        <fullName evidence="2">Uncharacterized protein</fullName>
    </submittedName>
</protein>
<keyword evidence="3" id="KW-1185">Reference proteome</keyword>
<organism evidence="2 3">
    <name type="scientific">Gibberella nygamai</name>
    <name type="common">Bean root rot disease fungus</name>
    <name type="synonym">Fusarium nygamai</name>
    <dbReference type="NCBI Taxonomy" id="42673"/>
    <lineage>
        <taxon>Eukaryota</taxon>
        <taxon>Fungi</taxon>
        <taxon>Dikarya</taxon>
        <taxon>Ascomycota</taxon>
        <taxon>Pezizomycotina</taxon>
        <taxon>Sordariomycetes</taxon>
        <taxon>Hypocreomycetidae</taxon>
        <taxon>Hypocreales</taxon>
        <taxon>Nectriaceae</taxon>
        <taxon>Fusarium</taxon>
        <taxon>Fusarium fujikuroi species complex</taxon>
    </lineage>
</organism>
<evidence type="ECO:0000313" key="2">
    <source>
        <dbReference type="EMBL" id="PNP55396.1"/>
    </source>
</evidence>
<feature type="region of interest" description="Disordered" evidence="1">
    <location>
        <begin position="86"/>
        <end position="110"/>
    </location>
</feature>
<proteinExistence type="predicted"/>
<dbReference type="STRING" id="42673.A0A2K0UCA6"/>
<dbReference type="OrthoDB" id="567788at2759"/>